<dbReference type="InParanoid" id="A0A1D3D9I4"/>
<keyword evidence="2" id="KW-1185">Reference proteome</keyword>
<dbReference type="Proteomes" id="UP000095192">
    <property type="component" value="Unassembled WGS sequence"/>
</dbReference>
<accession>A0A1D3D9I4</accession>
<organism evidence="1 2">
    <name type="scientific">Cyclospora cayetanensis</name>
    <dbReference type="NCBI Taxonomy" id="88456"/>
    <lineage>
        <taxon>Eukaryota</taxon>
        <taxon>Sar</taxon>
        <taxon>Alveolata</taxon>
        <taxon>Apicomplexa</taxon>
        <taxon>Conoidasida</taxon>
        <taxon>Coccidia</taxon>
        <taxon>Eucoccidiorida</taxon>
        <taxon>Eimeriorina</taxon>
        <taxon>Eimeriidae</taxon>
        <taxon>Cyclospora</taxon>
    </lineage>
</organism>
<comment type="caution">
    <text evidence="1">The sequence shown here is derived from an EMBL/GenBank/DDBJ whole genome shotgun (WGS) entry which is preliminary data.</text>
</comment>
<dbReference type="EMBL" id="JROU02000189">
    <property type="protein sequence ID" value="OEH80110.1"/>
    <property type="molecule type" value="Genomic_DNA"/>
</dbReference>
<sequence length="422" mass="46008">MPVSPSPAVSLLRERLSHSWLPTNPTLSPSCLSGSLRGVPILGASLRRQAQLRLLSTVFVRCRASADRQHLFEQRRRAILPILPQCVQALEDAATAAAAPDVTLAEPQPPPESFSSLVRSDPFAVIELLLEPLQACQESDDMASHLQTTVRAAGALQPFQEGDREVEAALICTRLLLRHTAQCERLAEEKGGCCSGASGLQSNVVTDWSEMCLRAVLRAPLHLLSASQIEVVFGALRDLKEVLTRLEAKVSAAEFLTEGVRTHGLLPLLAAAEAHARAEATRRAPLLEPKEVLHVVAASLRYNLCEASGSSWLATVFKRACNLKDSFSQEERAMLQTAAQLILEKSKNGGAGRVWPHIWSPPTRLTPHGCGIVPVVAGAETSWDREELQRVLKIVLRLRLFEVPPRANISWASGRSHRILAV</sequence>
<proteinExistence type="predicted"/>
<dbReference type="VEuPathDB" id="ToxoDB:cyc_03384"/>
<reference evidence="1 2" key="1">
    <citation type="journal article" date="2016" name="BMC Genomics">
        <title>Comparative genomics reveals Cyclospora cayetanensis possesses coccidia-like metabolism and invasion components but unique surface antigens.</title>
        <authorList>
            <person name="Liu S."/>
            <person name="Wang L."/>
            <person name="Zheng H."/>
            <person name="Xu Z."/>
            <person name="Roellig D.M."/>
            <person name="Li N."/>
            <person name="Frace M.A."/>
            <person name="Tang K."/>
            <person name="Arrowood M.J."/>
            <person name="Moss D.M."/>
            <person name="Zhang L."/>
            <person name="Feng Y."/>
            <person name="Xiao L."/>
        </authorList>
    </citation>
    <scope>NUCLEOTIDE SEQUENCE [LARGE SCALE GENOMIC DNA]</scope>
    <source>
        <strain evidence="1 2">CHN_HEN01</strain>
    </source>
</reference>
<dbReference type="AlphaFoldDB" id="A0A1D3D9I4"/>
<evidence type="ECO:0000313" key="1">
    <source>
        <dbReference type="EMBL" id="OEH80110.1"/>
    </source>
</evidence>
<gene>
    <name evidence="1" type="ORF">cyc_03384</name>
</gene>
<dbReference type="VEuPathDB" id="ToxoDB:LOC34620087"/>
<name>A0A1D3D9I4_9EIME</name>
<protein>
    <submittedName>
        <fullName evidence="1">Uncharacterized protein</fullName>
    </submittedName>
</protein>
<evidence type="ECO:0000313" key="2">
    <source>
        <dbReference type="Proteomes" id="UP000095192"/>
    </source>
</evidence>